<dbReference type="InterPro" id="IPR016039">
    <property type="entry name" value="Thiolase-like"/>
</dbReference>
<name>A0A2S7KSV5_9FLAO</name>
<reference evidence="5 6" key="1">
    <citation type="submission" date="2016-11" db="EMBL/GenBank/DDBJ databases">
        <title>Trade-off between light-utilization and light-protection in marine flavobacteria.</title>
        <authorList>
            <person name="Kumagai Y."/>
        </authorList>
    </citation>
    <scope>NUCLEOTIDE SEQUENCE [LARGE SCALE GENOMIC DNA]</scope>
    <source>
        <strain evidence="5 6">NBRC 107741</strain>
    </source>
</reference>
<evidence type="ECO:0000259" key="4">
    <source>
        <dbReference type="Pfam" id="PF08540"/>
    </source>
</evidence>
<dbReference type="EMBL" id="MQUB01000001">
    <property type="protein sequence ID" value="PQB05623.1"/>
    <property type="molecule type" value="Genomic_DNA"/>
</dbReference>
<feature type="domain" description="Hydroxymethylglutaryl-coenzyme A synthase N-terminal" evidence="3">
    <location>
        <begin position="2"/>
        <end position="175"/>
    </location>
</feature>
<dbReference type="Pfam" id="PF01154">
    <property type="entry name" value="HMG_CoA_synt_N"/>
    <property type="match status" value="1"/>
</dbReference>
<comment type="caution">
    <text evidence="5">The sequence shown here is derived from an EMBL/GenBank/DDBJ whole genome shotgun (WGS) entry which is preliminary data.</text>
</comment>
<feature type="domain" description="Hydroxymethylglutaryl-coenzyme A synthase C-terminal" evidence="4">
    <location>
        <begin position="247"/>
        <end position="440"/>
    </location>
</feature>
<dbReference type="GO" id="GO:0004421">
    <property type="term" value="F:hydroxymethylglutaryl-CoA synthase activity"/>
    <property type="evidence" value="ECO:0007669"/>
    <property type="project" value="InterPro"/>
</dbReference>
<organism evidence="5 6">
    <name type="scientific">Aureitalea marina</name>
    <dbReference type="NCBI Taxonomy" id="930804"/>
    <lineage>
        <taxon>Bacteria</taxon>
        <taxon>Pseudomonadati</taxon>
        <taxon>Bacteroidota</taxon>
        <taxon>Flavobacteriia</taxon>
        <taxon>Flavobacteriales</taxon>
        <taxon>Flavobacteriaceae</taxon>
        <taxon>Aureitalea</taxon>
    </lineage>
</organism>
<dbReference type="AlphaFoldDB" id="A0A2S7KSV5"/>
<evidence type="ECO:0000256" key="1">
    <source>
        <dbReference type="ARBA" id="ARBA00007061"/>
    </source>
</evidence>
<dbReference type="SUPFAM" id="SSF53901">
    <property type="entry name" value="Thiolase-like"/>
    <property type="match status" value="2"/>
</dbReference>
<dbReference type="InterPro" id="IPR013528">
    <property type="entry name" value="HMG_CoA_synth_N"/>
</dbReference>
<dbReference type="OrthoDB" id="9769523at2"/>
<comment type="similarity">
    <text evidence="1">Belongs to the thiolase-like superfamily. HMG-CoA synthase family.</text>
</comment>
<evidence type="ECO:0000313" key="6">
    <source>
        <dbReference type="Proteomes" id="UP000239800"/>
    </source>
</evidence>
<dbReference type="PANTHER" id="PTHR43323">
    <property type="entry name" value="3-HYDROXY-3-METHYLGLUTARYL COENZYME A SYNTHASE"/>
    <property type="match status" value="1"/>
</dbReference>
<dbReference type="InterPro" id="IPR013746">
    <property type="entry name" value="HMG_CoA_synt_C_dom"/>
</dbReference>
<evidence type="ECO:0000256" key="2">
    <source>
        <dbReference type="ARBA" id="ARBA00022679"/>
    </source>
</evidence>
<dbReference type="Gene3D" id="3.40.47.10">
    <property type="match status" value="1"/>
</dbReference>
<dbReference type="PANTHER" id="PTHR43323:SF2">
    <property type="entry name" value="HYDROXYMETHYLGLUTARYL-COA SYNTHASE"/>
    <property type="match status" value="1"/>
</dbReference>
<evidence type="ECO:0000313" key="5">
    <source>
        <dbReference type="EMBL" id="PQB05623.1"/>
    </source>
</evidence>
<dbReference type="CDD" id="cd00827">
    <property type="entry name" value="init_cond_enzymes"/>
    <property type="match status" value="1"/>
</dbReference>
<protein>
    <recommendedName>
        <fullName evidence="7">Hydroxymethylglutaryl-CoA synthase</fullName>
    </recommendedName>
</protein>
<evidence type="ECO:0000259" key="3">
    <source>
        <dbReference type="Pfam" id="PF01154"/>
    </source>
</evidence>
<sequence length="479" mass="53685">MNVGIDAISYYVPRLYLEMSDLAERRGIPYEKLKFGLGLEQMAVPDANEDAASFAANALIRLFNDQQLDPAKIGRIYLGTESAVDGSKPTATYAMGSLEDHLSAQFGPRSLKHCDVVDMTFACIGAVDAMQNCLDWVRAGQDRQAIVIASDVSKYELNSTGEYTQGAGAVAVLLRSNPRILSIDDSWGVATQSVGDFFKPRRYFDRNELLEDMAAKLNGAMDAESIENLLGDTNSEFWSEKAQIFELFKEEPVFDGQYSNQCYSDRITEAFAHFNQQQPTDFLKDWDHLVFHLPYAYHGRRIVFDNWLSWISSKPSYQDLLVEIGEQGEDKKAWLKAASKSTLYKTFVKEKIAMGEVASSAIGNMYTASIFMSLLSLFQQASLGDHDLSEKTIGLIAYGSGSKSKVFQGRVMEGWKTATEILSLFQDLSTRTRIDVDTYEKLHLRQLTEAVGPADQVTLDKIETEVETRKGLRTYSQFQ</sequence>
<accession>A0A2S7KSV5</accession>
<keyword evidence="2" id="KW-0808">Transferase</keyword>
<dbReference type="GO" id="GO:0006084">
    <property type="term" value="P:acetyl-CoA metabolic process"/>
    <property type="evidence" value="ECO:0007669"/>
    <property type="project" value="InterPro"/>
</dbReference>
<proteinExistence type="inferred from homology"/>
<dbReference type="Pfam" id="PF08540">
    <property type="entry name" value="HMG_CoA_synt_C"/>
    <property type="match status" value="1"/>
</dbReference>
<dbReference type="RefSeq" id="WP_104813567.1">
    <property type="nucleotide sequence ID" value="NZ_MQUB01000001.1"/>
</dbReference>
<evidence type="ECO:0008006" key="7">
    <source>
        <dbReference type="Google" id="ProtNLM"/>
    </source>
</evidence>
<gene>
    <name evidence="5" type="ORF">BST85_12485</name>
</gene>
<keyword evidence="6" id="KW-1185">Reference proteome</keyword>
<dbReference type="Proteomes" id="UP000239800">
    <property type="component" value="Unassembled WGS sequence"/>
</dbReference>